<sequence length="147" mass="16657">MKLLKSLDKLLASMGNISSMERTHIDTHTENKMQEVAGEQLATSEHGGIWAALQELNGYVFMEVTVLGTTKIKTLKGVTLTFLGDNELTLTSDSYEINSDFSNVSTRWMTAISFEITKKDLNFIQKKKFNQVRLDFKKKSLLFDAKK</sequence>
<dbReference type="Proteomes" id="UP000464657">
    <property type="component" value="Chromosome"/>
</dbReference>
<evidence type="ECO:0000313" key="1">
    <source>
        <dbReference type="EMBL" id="QHI38640.1"/>
    </source>
</evidence>
<dbReference type="EMBL" id="CP019288">
    <property type="protein sequence ID" value="QHI38640.1"/>
    <property type="molecule type" value="Genomic_DNA"/>
</dbReference>
<dbReference type="OrthoDB" id="1201645at2"/>
<reference evidence="1 2" key="1">
    <citation type="journal article" date="2013" name="Int. J. Syst. Evol. Microbiol.">
        <title>Kordia antarctica sp. nov., isolated from Antarctic seawater.</title>
        <authorList>
            <person name="Baek K."/>
            <person name="Choi A."/>
            <person name="Kang I."/>
            <person name="Lee K."/>
            <person name="Cho J.C."/>
        </authorList>
    </citation>
    <scope>NUCLEOTIDE SEQUENCE [LARGE SCALE GENOMIC DNA]</scope>
    <source>
        <strain evidence="1 2">IMCC3317</strain>
    </source>
</reference>
<accession>A0A7L4ZQ56</accession>
<organism evidence="1 2">
    <name type="scientific">Kordia antarctica</name>
    <dbReference type="NCBI Taxonomy" id="1218801"/>
    <lineage>
        <taxon>Bacteria</taxon>
        <taxon>Pseudomonadati</taxon>
        <taxon>Bacteroidota</taxon>
        <taxon>Flavobacteriia</taxon>
        <taxon>Flavobacteriales</taxon>
        <taxon>Flavobacteriaceae</taxon>
        <taxon>Kordia</taxon>
    </lineage>
</organism>
<name>A0A7L4ZQ56_9FLAO</name>
<gene>
    <name evidence="1" type="ORF">IMCC3317_40340</name>
</gene>
<proteinExistence type="predicted"/>
<dbReference type="RefSeq" id="WP_160131179.1">
    <property type="nucleotide sequence ID" value="NZ_CP019288.1"/>
</dbReference>
<protein>
    <submittedName>
        <fullName evidence="1">Uncharacterized protein</fullName>
    </submittedName>
</protein>
<dbReference type="AlphaFoldDB" id="A0A7L4ZQ56"/>
<keyword evidence="2" id="KW-1185">Reference proteome</keyword>
<dbReference type="KEGG" id="kan:IMCC3317_40340"/>
<evidence type="ECO:0000313" key="2">
    <source>
        <dbReference type="Proteomes" id="UP000464657"/>
    </source>
</evidence>